<dbReference type="InterPro" id="IPR029034">
    <property type="entry name" value="Cystine-knot_cytokine"/>
</dbReference>
<dbReference type="SMART" id="SM00204">
    <property type="entry name" value="TGFB"/>
    <property type="match status" value="1"/>
</dbReference>
<dbReference type="PANTHER" id="PTHR11848">
    <property type="entry name" value="TGF-BETA FAMILY"/>
    <property type="match status" value="1"/>
</dbReference>
<comment type="caution">
    <text evidence="13">The sequence shown here is derived from an EMBL/GenBank/DDBJ whole genome shotgun (WGS) entry which is preliminary data.</text>
</comment>
<dbReference type="PANTHER" id="PTHR11848:SF310">
    <property type="entry name" value="PROTEIN 60A-RELATED"/>
    <property type="match status" value="1"/>
</dbReference>
<keyword evidence="5 11" id="KW-0732">Signal</keyword>
<dbReference type="CDD" id="cd13761">
    <property type="entry name" value="TGF_beta_BMP5_like"/>
    <property type="match status" value="1"/>
</dbReference>
<dbReference type="InterPro" id="IPR015615">
    <property type="entry name" value="TGF-beta-rel"/>
</dbReference>
<dbReference type="FunFam" id="2.10.90.10:FF:000003">
    <property type="entry name" value="Bone morphogenetic protein 5"/>
    <property type="match status" value="1"/>
</dbReference>
<protein>
    <submittedName>
        <fullName evidence="13">Bone morphogenetic protein 7 like protein</fullName>
    </submittedName>
</protein>
<feature type="region of interest" description="Disordered" evidence="10">
    <location>
        <begin position="198"/>
        <end position="218"/>
    </location>
</feature>
<feature type="compositionally biased region" description="Basic and acidic residues" evidence="10">
    <location>
        <begin position="198"/>
        <end position="209"/>
    </location>
</feature>
<comment type="subcellular location">
    <subcellularLocation>
        <location evidence="1">Secreted</location>
    </subcellularLocation>
</comment>
<dbReference type="GO" id="GO:0005615">
    <property type="term" value="C:extracellular space"/>
    <property type="evidence" value="ECO:0007669"/>
    <property type="project" value="UniProtKB-KW"/>
</dbReference>
<organism evidence="13 14">
    <name type="scientific">Argiope bruennichi</name>
    <name type="common">Wasp spider</name>
    <name type="synonym">Aranea bruennichi</name>
    <dbReference type="NCBI Taxonomy" id="94029"/>
    <lineage>
        <taxon>Eukaryota</taxon>
        <taxon>Metazoa</taxon>
        <taxon>Ecdysozoa</taxon>
        <taxon>Arthropoda</taxon>
        <taxon>Chelicerata</taxon>
        <taxon>Arachnida</taxon>
        <taxon>Araneae</taxon>
        <taxon>Araneomorphae</taxon>
        <taxon>Entelegynae</taxon>
        <taxon>Araneoidea</taxon>
        <taxon>Araneidae</taxon>
        <taxon>Argiope</taxon>
    </lineage>
</organism>
<sequence>MIVRYFICLTIILTFLCKEALSLSGEFYADNERQQSVLDKPFTKKARRNLRQELLNLLGLEHRPRPRRTHHNAHSSARDYLLDVYRAFNERDENNQKFKKSRRWKKNRKIMEADFIVGFFNNNEELVTSLSGGFYADNGRQQSVLYKPFTKKDRNNLQREILHLLGLEHRPKPRHVHPDSHSSAQNYLLDVYRSFKDRDEKQDEENRDRKQTRKRKKNRKIMESDFIMSFVNRNDKLHKYPHLRLNRPKNIGLIVSGEDGAPNANTLELVDEIVISNRANGWLVLNVTGPAINWISFGKKNLGLYMKIKELDSSRTLDPHEIGLSCSRGSEEYQPFMVAYFKSNDKPRVRRSTKSQKEDRYYDHESYNPYSGYNGRDRYHSKRNCQRWTLYVSFRDLGWEDWIIAPDGYAAFYCQGECSFPLNAHMNATNHAIVQTLVHLMDPSVVPKPCCAPTQLSPITVLYFDDNSNVILKNYKNMVVKSCGCH</sequence>
<evidence type="ECO:0000313" key="13">
    <source>
        <dbReference type="EMBL" id="KAF8786980.1"/>
    </source>
</evidence>
<proteinExistence type="inferred from homology"/>
<dbReference type="Pfam" id="PF00019">
    <property type="entry name" value="TGF_beta"/>
    <property type="match status" value="1"/>
</dbReference>
<dbReference type="GO" id="GO:0008083">
    <property type="term" value="F:growth factor activity"/>
    <property type="evidence" value="ECO:0007669"/>
    <property type="project" value="UniProtKB-KW"/>
</dbReference>
<keyword evidence="7" id="KW-1015">Disulfide bond</keyword>
<dbReference type="GO" id="GO:0032502">
    <property type="term" value="P:developmental process"/>
    <property type="evidence" value="ECO:0007669"/>
    <property type="project" value="UniProtKB-ARBA"/>
</dbReference>
<evidence type="ECO:0000256" key="4">
    <source>
        <dbReference type="ARBA" id="ARBA00022525"/>
    </source>
</evidence>
<keyword evidence="6 9" id="KW-0339">Growth factor</keyword>
<gene>
    <name evidence="13" type="ORF">HNY73_008622</name>
</gene>
<comment type="similarity">
    <text evidence="2 9">Belongs to the TGF-beta family.</text>
</comment>
<evidence type="ECO:0000259" key="12">
    <source>
        <dbReference type="PROSITE" id="PS51362"/>
    </source>
</evidence>
<dbReference type="PRINTS" id="PR00669">
    <property type="entry name" value="INHIBINA"/>
</dbReference>
<reference evidence="13" key="2">
    <citation type="submission" date="2020-06" db="EMBL/GenBank/DDBJ databases">
        <authorList>
            <person name="Sheffer M."/>
        </authorList>
    </citation>
    <scope>NUCLEOTIDE SEQUENCE</scope>
</reference>
<keyword evidence="4" id="KW-0964">Secreted</keyword>
<dbReference type="SUPFAM" id="SSF57501">
    <property type="entry name" value="Cystine-knot cytokines"/>
    <property type="match status" value="1"/>
</dbReference>
<reference evidence="13" key="1">
    <citation type="journal article" date="2020" name="bioRxiv">
        <title>Chromosome-level reference genome of the European wasp spider Argiope bruennichi: a resource for studies on range expansion and evolutionary adaptation.</title>
        <authorList>
            <person name="Sheffer M.M."/>
            <person name="Hoppe A."/>
            <person name="Krehenwinkel H."/>
            <person name="Uhl G."/>
            <person name="Kuss A.W."/>
            <person name="Jensen L."/>
            <person name="Jensen C."/>
            <person name="Gillespie R.G."/>
            <person name="Hoff K.J."/>
            <person name="Prost S."/>
        </authorList>
    </citation>
    <scope>NUCLEOTIDE SEQUENCE</scope>
</reference>
<dbReference type="InterPro" id="IPR001839">
    <property type="entry name" value="TGF-b_C"/>
</dbReference>
<feature type="domain" description="TGF-beta family profile" evidence="12">
    <location>
        <begin position="348"/>
        <end position="486"/>
    </location>
</feature>
<evidence type="ECO:0000256" key="7">
    <source>
        <dbReference type="ARBA" id="ARBA00023157"/>
    </source>
</evidence>
<evidence type="ECO:0000256" key="3">
    <source>
        <dbReference type="ARBA" id="ARBA00022514"/>
    </source>
</evidence>
<evidence type="ECO:0000256" key="2">
    <source>
        <dbReference type="ARBA" id="ARBA00006656"/>
    </source>
</evidence>
<dbReference type="InterPro" id="IPR017948">
    <property type="entry name" value="TGFb_CS"/>
</dbReference>
<dbReference type="Gene3D" id="2.10.90.10">
    <property type="entry name" value="Cystine-knot cytokines"/>
    <property type="match status" value="1"/>
</dbReference>
<keyword evidence="3" id="KW-0202">Cytokine</keyword>
<dbReference type="Pfam" id="PF00688">
    <property type="entry name" value="TGFb_propeptide"/>
    <property type="match status" value="3"/>
</dbReference>
<evidence type="ECO:0000256" key="6">
    <source>
        <dbReference type="ARBA" id="ARBA00023030"/>
    </source>
</evidence>
<keyword evidence="8" id="KW-0325">Glycoprotein</keyword>
<evidence type="ECO:0000256" key="5">
    <source>
        <dbReference type="ARBA" id="ARBA00022729"/>
    </source>
</evidence>
<dbReference type="GO" id="GO:0005125">
    <property type="term" value="F:cytokine activity"/>
    <property type="evidence" value="ECO:0007669"/>
    <property type="project" value="UniProtKB-KW"/>
</dbReference>
<name>A0A8T0FCB9_ARGBR</name>
<dbReference type="PROSITE" id="PS51362">
    <property type="entry name" value="TGF_BETA_2"/>
    <property type="match status" value="1"/>
</dbReference>
<evidence type="ECO:0000256" key="1">
    <source>
        <dbReference type="ARBA" id="ARBA00004613"/>
    </source>
</evidence>
<dbReference type="PROSITE" id="PS00250">
    <property type="entry name" value="TGF_BETA_1"/>
    <property type="match status" value="1"/>
</dbReference>
<dbReference type="AlphaFoldDB" id="A0A8T0FCB9"/>
<dbReference type="Proteomes" id="UP000807504">
    <property type="component" value="Unassembled WGS sequence"/>
</dbReference>
<accession>A0A8T0FCB9</accession>
<evidence type="ECO:0000313" key="14">
    <source>
        <dbReference type="Proteomes" id="UP000807504"/>
    </source>
</evidence>
<dbReference type="Gene3D" id="2.60.120.970">
    <property type="match status" value="3"/>
</dbReference>
<feature type="chain" id="PRO_5035753837" evidence="11">
    <location>
        <begin position="23"/>
        <end position="486"/>
    </location>
</feature>
<dbReference type="EMBL" id="JABXBU010000015">
    <property type="protein sequence ID" value="KAF8786980.1"/>
    <property type="molecule type" value="Genomic_DNA"/>
</dbReference>
<evidence type="ECO:0000256" key="10">
    <source>
        <dbReference type="SAM" id="MobiDB-lite"/>
    </source>
</evidence>
<feature type="signal peptide" evidence="11">
    <location>
        <begin position="1"/>
        <end position="22"/>
    </location>
</feature>
<keyword evidence="14" id="KW-1185">Reference proteome</keyword>
<evidence type="ECO:0000256" key="11">
    <source>
        <dbReference type="SAM" id="SignalP"/>
    </source>
</evidence>
<evidence type="ECO:0000256" key="9">
    <source>
        <dbReference type="RuleBase" id="RU000354"/>
    </source>
</evidence>
<evidence type="ECO:0000256" key="8">
    <source>
        <dbReference type="ARBA" id="ARBA00023180"/>
    </source>
</evidence>
<dbReference type="InterPro" id="IPR001111">
    <property type="entry name" value="TGF-b_propeptide"/>
</dbReference>